<organism evidence="1 2">
    <name type="scientific">Halobacillus aidingensis</name>
    <dbReference type="NCBI Taxonomy" id="240303"/>
    <lineage>
        <taxon>Bacteria</taxon>
        <taxon>Bacillati</taxon>
        <taxon>Bacillota</taxon>
        <taxon>Bacilli</taxon>
        <taxon>Bacillales</taxon>
        <taxon>Bacillaceae</taxon>
        <taxon>Halobacillus</taxon>
    </lineage>
</organism>
<sequence length="90" mass="11084">MIQVQVDEAEIRQIYLEKIQEKLDEIDNELVFWDRKELMRRTCLSWNTILKEFFYDSRFPKHKIGSKWMFPAEQTKVFLIEWLKEQRGAT</sequence>
<proteinExistence type="predicted"/>
<protein>
    <recommendedName>
        <fullName evidence="3">Group-specific protein</fullName>
    </recommendedName>
</protein>
<dbReference type="OrthoDB" id="2167122at2"/>
<dbReference type="STRING" id="240303.SAMN05421677_10859"/>
<evidence type="ECO:0000313" key="1">
    <source>
        <dbReference type="EMBL" id="SDO80631.1"/>
    </source>
</evidence>
<gene>
    <name evidence="1" type="ORF">SAMN05421677_10859</name>
</gene>
<accession>A0A1H0MJU3</accession>
<name>A0A1H0MJU3_HALAD</name>
<reference evidence="2" key="1">
    <citation type="submission" date="2016-10" db="EMBL/GenBank/DDBJ databases">
        <authorList>
            <person name="Varghese N."/>
            <person name="Submissions S."/>
        </authorList>
    </citation>
    <scope>NUCLEOTIDE SEQUENCE [LARGE SCALE GENOMIC DNA]</scope>
    <source>
        <strain evidence="2">CGMCC 1.3703</strain>
    </source>
</reference>
<dbReference type="AlphaFoldDB" id="A0A1H0MJU3"/>
<dbReference type="RefSeq" id="WP_089652327.1">
    <property type="nucleotide sequence ID" value="NZ_FNIZ01000008.1"/>
</dbReference>
<evidence type="ECO:0008006" key="3">
    <source>
        <dbReference type="Google" id="ProtNLM"/>
    </source>
</evidence>
<dbReference type="Proteomes" id="UP000198860">
    <property type="component" value="Unassembled WGS sequence"/>
</dbReference>
<keyword evidence="2" id="KW-1185">Reference proteome</keyword>
<dbReference type="EMBL" id="FNIZ01000008">
    <property type="protein sequence ID" value="SDO80631.1"/>
    <property type="molecule type" value="Genomic_DNA"/>
</dbReference>
<evidence type="ECO:0000313" key="2">
    <source>
        <dbReference type="Proteomes" id="UP000198860"/>
    </source>
</evidence>